<dbReference type="InterPro" id="IPR045263">
    <property type="entry name" value="GLUT"/>
</dbReference>
<keyword evidence="9" id="KW-1185">Reference proteome</keyword>
<feature type="compositionally biased region" description="Basic and acidic residues" evidence="5">
    <location>
        <begin position="12"/>
        <end position="28"/>
    </location>
</feature>
<feature type="transmembrane region" description="Helical" evidence="6">
    <location>
        <begin position="471"/>
        <end position="490"/>
    </location>
</feature>
<dbReference type="InterPro" id="IPR020846">
    <property type="entry name" value="MFS_dom"/>
</dbReference>
<dbReference type="AlphaFoldDB" id="A0AA36GZX0"/>
<feature type="transmembrane region" description="Helical" evidence="6">
    <location>
        <begin position="185"/>
        <end position="205"/>
    </location>
</feature>
<evidence type="ECO:0000256" key="6">
    <source>
        <dbReference type="SAM" id="Phobius"/>
    </source>
</evidence>
<feature type="transmembrane region" description="Helical" evidence="6">
    <location>
        <begin position="397"/>
        <end position="425"/>
    </location>
</feature>
<feature type="domain" description="Major facilitator superfamily (MFS) profile" evidence="7">
    <location>
        <begin position="45"/>
        <end position="494"/>
    </location>
</feature>
<dbReference type="PROSITE" id="PS50850">
    <property type="entry name" value="MFS"/>
    <property type="match status" value="1"/>
</dbReference>
<dbReference type="PANTHER" id="PTHR23503">
    <property type="entry name" value="SOLUTE CARRIER FAMILY 2"/>
    <property type="match status" value="1"/>
</dbReference>
<evidence type="ECO:0000256" key="4">
    <source>
        <dbReference type="ARBA" id="ARBA00023136"/>
    </source>
</evidence>
<dbReference type="InterPro" id="IPR036259">
    <property type="entry name" value="MFS_trans_sf"/>
</dbReference>
<dbReference type="PROSITE" id="PS00216">
    <property type="entry name" value="SUGAR_TRANSPORT_1"/>
    <property type="match status" value="1"/>
</dbReference>
<dbReference type="SUPFAM" id="SSF103473">
    <property type="entry name" value="MFS general substrate transporter"/>
    <property type="match status" value="1"/>
</dbReference>
<keyword evidence="4 6" id="KW-0472">Membrane</keyword>
<dbReference type="InterPro" id="IPR003663">
    <property type="entry name" value="Sugar/inositol_transpt"/>
</dbReference>
<protein>
    <recommendedName>
        <fullName evidence="7">Major facilitator superfamily (MFS) profile domain-containing protein</fullName>
    </recommendedName>
</protein>
<dbReference type="InterPro" id="IPR005829">
    <property type="entry name" value="Sugar_transporter_CS"/>
</dbReference>
<evidence type="ECO:0000256" key="3">
    <source>
        <dbReference type="ARBA" id="ARBA00022989"/>
    </source>
</evidence>
<feature type="transmembrane region" description="Helical" evidence="6">
    <location>
        <begin position="149"/>
        <end position="173"/>
    </location>
</feature>
<dbReference type="Proteomes" id="UP001176961">
    <property type="component" value="Unassembled WGS sequence"/>
</dbReference>
<feature type="transmembrane region" description="Helical" evidence="6">
    <location>
        <begin position="304"/>
        <end position="327"/>
    </location>
</feature>
<gene>
    <name evidence="8" type="ORF">CYNAS_LOCUS13406</name>
</gene>
<feature type="transmembrane region" description="Helical" evidence="6">
    <location>
        <begin position="124"/>
        <end position="143"/>
    </location>
</feature>
<feature type="transmembrane region" description="Helical" evidence="6">
    <location>
        <begin position="94"/>
        <end position="112"/>
    </location>
</feature>
<dbReference type="PANTHER" id="PTHR23503:SF96">
    <property type="entry name" value="MAJOR FACILITATOR SUPERFAMILY (MFS) PROFILE DOMAIN-CONTAINING PROTEIN"/>
    <property type="match status" value="1"/>
</dbReference>
<evidence type="ECO:0000256" key="2">
    <source>
        <dbReference type="ARBA" id="ARBA00022692"/>
    </source>
</evidence>
<feature type="transmembrane region" description="Helical" evidence="6">
    <location>
        <begin position="217"/>
        <end position="236"/>
    </location>
</feature>
<keyword evidence="3 6" id="KW-1133">Transmembrane helix</keyword>
<dbReference type="GO" id="GO:0015149">
    <property type="term" value="F:hexose transmembrane transporter activity"/>
    <property type="evidence" value="ECO:0007669"/>
    <property type="project" value="TreeGrafter"/>
</dbReference>
<evidence type="ECO:0000256" key="5">
    <source>
        <dbReference type="SAM" id="MobiDB-lite"/>
    </source>
</evidence>
<name>A0AA36GZX0_CYLNA</name>
<dbReference type="Gene3D" id="1.20.1250.20">
    <property type="entry name" value="MFS general substrate transporter like domains"/>
    <property type="match status" value="1"/>
</dbReference>
<evidence type="ECO:0000313" key="8">
    <source>
        <dbReference type="EMBL" id="CAJ0601423.1"/>
    </source>
</evidence>
<feature type="transmembrane region" description="Helical" evidence="6">
    <location>
        <begin position="333"/>
        <end position="358"/>
    </location>
</feature>
<evidence type="ECO:0000313" key="9">
    <source>
        <dbReference type="Proteomes" id="UP001176961"/>
    </source>
</evidence>
<feature type="region of interest" description="Disordered" evidence="5">
    <location>
        <begin position="1"/>
        <end position="33"/>
    </location>
</feature>
<evidence type="ECO:0000256" key="1">
    <source>
        <dbReference type="ARBA" id="ARBA00004141"/>
    </source>
</evidence>
<dbReference type="PRINTS" id="PR00171">
    <property type="entry name" value="SUGRTRNSPORT"/>
</dbReference>
<comment type="subcellular location">
    <subcellularLocation>
        <location evidence="1">Membrane</location>
        <topology evidence="1">Multi-pass membrane protein</topology>
    </subcellularLocation>
</comment>
<sequence>MGKRRTPASQEPSKDKEKEPLKPVEEAPKCAPGSKWPNMNLAKTALWASVGGGFNFGYQLVITNPAQEAFLQFLNDSYAAHHVTRLERTELENIWGIIVSSLFWGATAGALMIQAVSDRLGRKYGIIVTFSLQVLSMFLAMASHWMESYIIYTASRIILGIALSISIGIGPLFIMECSPVSCRGVISMSTGMMLQCGLVGGAITAMPEVFGTYEKWWLIYALEAVATLIVTILLFFSPESPSFLMTQGKREEAQKSVIYYHGVSEADAQPLLAAMQTTTDKTGQAEKPVGLFGIFVDKEWICGFWIGIGIMAGAIWCGVAAVNAFAFEILLNVGLSVLEASIGNLFICIMAVVGVLASSRVIENVGRRPMLIYTFAGLAIVNTFIAGFMMWFEKSRIGVIGWCVVISCCIFNLIFAAGPGPLCLFVGGELVGARAKAATFTWMNIAMNGLRVIILVLYFPLKNLLGPPISFWIMFFPPCALAVLLCFFYLPETTGKTPEEAKEAMQHLPRLCGGMEPADPELVVEEGTLD</sequence>
<dbReference type="GO" id="GO:0016020">
    <property type="term" value="C:membrane"/>
    <property type="evidence" value="ECO:0007669"/>
    <property type="project" value="UniProtKB-SubCell"/>
</dbReference>
<dbReference type="InterPro" id="IPR005828">
    <property type="entry name" value="MFS_sugar_transport-like"/>
</dbReference>
<organism evidence="8 9">
    <name type="scientific">Cylicocyclus nassatus</name>
    <name type="common">Nematode worm</name>
    <dbReference type="NCBI Taxonomy" id="53992"/>
    <lineage>
        <taxon>Eukaryota</taxon>
        <taxon>Metazoa</taxon>
        <taxon>Ecdysozoa</taxon>
        <taxon>Nematoda</taxon>
        <taxon>Chromadorea</taxon>
        <taxon>Rhabditida</taxon>
        <taxon>Rhabditina</taxon>
        <taxon>Rhabditomorpha</taxon>
        <taxon>Strongyloidea</taxon>
        <taxon>Strongylidae</taxon>
        <taxon>Cylicocyclus</taxon>
    </lineage>
</organism>
<reference evidence="8" key="1">
    <citation type="submission" date="2023-07" db="EMBL/GenBank/DDBJ databases">
        <authorList>
            <consortium name="CYATHOMIX"/>
        </authorList>
    </citation>
    <scope>NUCLEOTIDE SEQUENCE</scope>
    <source>
        <strain evidence="8">N/A</strain>
    </source>
</reference>
<dbReference type="Pfam" id="PF00083">
    <property type="entry name" value="Sugar_tr"/>
    <property type="match status" value="1"/>
</dbReference>
<evidence type="ECO:0000259" key="7">
    <source>
        <dbReference type="PROSITE" id="PS50850"/>
    </source>
</evidence>
<feature type="transmembrane region" description="Helical" evidence="6">
    <location>
        <begin position="370"/>
        <end position="391"/>
    </location>
</feature>
<comment type="caution">
    <text evidence="8">The sequence shown here is derived from an EMBL/GenBank/DDBJ whole genome shotgun (WGS) entry which is preliminary data.</text>
</comment>
<feature type="transmembrane region" description="Helical" evidence="6">
    <location>
        <begin position="437"/>
        <end position="459"/>
    </location>
</feature>
<accession>A0AA36GZX0</accession>
<proteinExistence type="predicted"/>
<dbReference type="EMBL" id="CATQJL010000305">
    <property type="protein sequence ID" value="CAJ0601423.1"/>
    <property type="molecule type" value="Genomic_DNA"/>
</dbReference>
<keyword evidence="2 6" id="KW-0812">Transmembrane</keyword>